<accession>A0A8B8F574</accession>
<keyword evidence="8 17" id="KW-0732">Signal</keyword>
<keyword evidence="6 16" id="KW-0645">Protease</keyword>
<dbReference type="InterPro" id="IPR042097">
    <property type="entry name" value="Aminopeptidase_N-like_N_sf"/>
</dbReference>
<feature type="signal peptide" evidence="17">
    <location>
        <begin position="1"/>
        <end position="24"/>
    </location>
</feature>
<evidence type="ECO:0000256" key="12">
    <source>
        <dbReference type="ARBA" id="ARBA00023136"/>
    </source>
</evidence>
<dbReference type="FunFam" id="2.60.40.1910:FF:000008">
    <property type="entry name" value="Aminopeptidase"/>
    <property type="match status" value="1"/>
</dbReference>
<organism evidence="21 22">
    <name type="scientific">Sipha flava</name>
    <name type="common">yellow sugarcane aphid</name>
    <dbReference type="NCBI Taxonomy" id="143950"/>
    <lineage>
        <taxon>Eukaryota</taxon>
        <taxon>Metazoa</taxon>
        <taxon>Ecdysozoa</taxon>
        <taxon>Arthropoda</taxon>
        <taxon>Hexapoda</taxon>
        <taxon>Insecta</taxon>
        <taxon>Pterygota</taxon>
        <taxon>Neoptera</taxon>
        <taxon>Paraneoptera</taxon>
        <taxon>Hemiptera</taxon>
        <taxon>Sternorrhyncha</taxon>
        <taxon>Aphidomorpha</taxon>
        <taxon>Aphidoidea</taxon>
        <taxon>Aphididae</taxon>
        <taxon>Sipha</taxon>
    </lineage>
</organism>
<feature type="binding site" evidence="15">
    <location>
        <position position="362"/>
    </location>
    <ligand>
        <name>Zn(2+)</name>
        <dbReference type="ChEBI" id="CHEBI:29105"/>
        <note>catalytic</note>
    </ligand>
</feature>
<dbReference type="PANTHER" id="PTHR11533:SF294">
    <property type="entry name" value="THYROTROPIN-RELEASING HORMONE-DEGRADING ECTOENZYME"/>
    <property type="match status" value="1"/>
</dbReference>
<dbReference type="GO" id="GO:0043171">
    <property type="term" value="P:peptide catabolic process"/>
    <property type="evidence" value="ECO:0007669"/>
    <property type="project" value="TreeGrafter"/>
</dbReference>
<keyword evidence="13" id="KW-0325">Glycoprotein</keyword>
<evidence type="ECO:0000256" key="17">
    <source>
        <dbReference type="SAM" id="SignalP"/>
    </source>
</evidence>
<dbReference type="GO" id="GO:0005886">
    <property type="term" value="C:plasma membrane"/>
    <property type="evidence" value="ECO:0007669"/>
    <property type="project" value="UniProtKB-SubCell"/>
</dbReference>
<dbReference type="GO" id="GO:0070006">
    <property type="term" value="F:metalloaminopeptidase activity"/>
    <property type="evidence" value="ECO:0007669"/>
    <property type="project" value="TreeGrafter"/>
</dbReference>
<dbReference type="OrthoDB" id="10031169at2759"/>
<dbReference type="InterPro" id="IPR027268">
    <property type="entry name" value="Peptidase_M4/M1_CTD_sf"/>
</dbReference>
<dbReference type="Gene3D" id="2.60.40.1730">
    <property type="entry name" value="tricorn interacting facor f3 domain"/>
    <property type="match status" value="1"/>
</dbReference>
<evidence type="ECO:0000256" key="9">
    <source>
        <dbReference type="ARBA" id="ARBA00022801"/>
    </source>
</evidence>
<dbReference type="PRINTS" id="PR00756">
    <property type="entry name" value="ALADIPTASE"/>
</dbReference>
<evidence type="ECO:0000256" key="16">
    <source>
        <dbReference type="RuleBase" id="RU364040"/>
    </source>
</evidence>
<keyword evidence="12" id="KW-0472">Membrane</keyword>
<keyword evidence="5" id="KW-0336">GPI-anchor</keyword>
<dbReference type="CDD" id="cd09601">
    <property type="entry name" value="M1_APN-Q_like"/>
    <property type="match status" value="1"/>
</dbReference>
<dbReference type="GO" id="GO:0098552">
    <property type="term" value="C:side of membrane"/>
    <property type="evidence" value="ECO:0007669"/>
    <property type="project" value="UniProtKB-KW"/>
</dbReference>
<dbReference type="GO" id="GO:0008270">
    <property type="term" value="F:zinc ion binding"/>
    <property type="evidence" value="ECO:0007669"/>
    <property type="project" value="UniProtKB-UniRule"/>
</dbReference>
<keyword evidence="7 15" id="KW-0479">Metal-binding</keyword>
<dbReference type="Gene3D" id="1.25.50.20">
    <property type="match status" value="1"/>
</dbReference>
<dbReference type="GO" id="GO:0042277">
    <property type="term" value="F:peptide binding"/>
    <property type="evidence" value="ECO:0007669"/>
    <property type="project" value="TreeGrafter"/>
</dbReference>
<dbReference type="RefSeq" id="XP_025405695.1">
    <property type="nucleotide sequence ID" value="XM_025549910.1"/>
</dbReference>
<keyword evidence="10 15" id="KW-0862">Zinc</keyword>
<dbReference type="GO" id="GO:0005615">
    <property type="term" value="C:extracellular space"/>
    <property type="evidence" value="ECO:0007669"/>
    <property type="project" value="TreeGrafter"/>
</dbReference>
<evidence type="ECO:0000256" key="1">
    <source>
        <dbReference type="ARBA" id="ARBA00004609"/>
    </source>
</evidence>
<keyword evidence="14" id="KW-0449">Lipoprotein</keyword>
<evidence type="ECO:0000256" key="15">
    <source>
        <dbReference type="PIRSR" id="PIRSR634016-3"/>
    </source>
</evidence>
<evidence type="ECO:0000256" key="10">
    <source>
        <dbReference type="ARBA" id="ARBA00022833"/>
    </source>
</evidence>
<keyword evidence="4" id="KW-1003">Cell membrane</keyword>
<evidence type="ECO:0000256" key="13">
    <source>
        <dbReference type="ARBA" id="ARBA00023180"/>
    </source>
</evidence>
<dbReference type="SUPFAM" id="SSF63737">
    <property type="entry name" value="Leukotriene A4 hydrolase N-terminal domain"/>
    <property type="match status" value="1"/>
</dbReference>
<evidence type="ECO:0000313" key="22">
    <source>
        <dbReference type="RefSeq" id="XP_025405695.1"/>
    </source>
</evidence>
<keyword evidence="3 16" id="KW-0031">Aminopeptidase</keyword>
<dbReference type="GeneID" id="112679957"/>
<feature type="binding site" evidence="15">
    <location>
        <position position="339"/>
    </location>
    <ligand>
        <name>Zn(2+)</name>
        <dbReference type="ChEBI" id="CHEBI:29105"/>
        <note>catalytic</note>
    </ligand>
</feature>
<dbReference type="PANTHER" id="PTHR11533">
    <property type="entry name" value="PROTEASE M1 ZINC METALLOPROTEASE"/>
    <property type="match status" value="1"/>
</dbReference>
<dbReference type="Gene3D" id="2.60.40.1910">
    <property type="match status" value="1"/>
</dbReference>
<dbReference type="Pfam" id="PF11838">
    <property type="entry name" value="ERAP1_C"/>
    <property type="match status" value="1"/>
</dbReference>
<sequence>MVSDRSKCVACLLLCWLSATLTLGSQDVQDVQDPIDYGLPDHTEPVSYALSMRPVINPVNGTYTFNGSVEVVISAVRYTTVVVLNSKDLIVSSVSGFEDVRTGRHAVAVEGFECDALREQLIVTLARSLVPTRFYRFTVQFSGTLRNDFTGFHKYFYDSTNGSRWIALTQFKPVYARRAFPCYDELKFKTPFKISIARQIKHFSLSNMPLILTEINPRSGWAWDHFETTKPIPTFLVAFMVSDFDRNALNDESIAMYTRKEFIENTAYMMKKVPQLLESVEKFTEIQYMLPKLDLVGVPLLDAYNMENWGLNSYEEFYVTLSNNSEMEDKISGIMTVLHAILRQWFGNMVTTPTWDFSWLNEGMCNYLNYYLADTIEPGWNLHERFIENVHQRALTWDQYDDTHPLTLPRLNSEEIIDGFDVITIDKSAALFRMLKHAVGESYFKMSLNKYLDDFAYAEALPRDLWSAFDNMLYDDDVEIGGGNVTVEAYMRTWTEQAGYPLIDVQPAADGSGAVIVTQEHFSLSVPRQTNGTKWFVGLTYTTERTGDFDQVTPTVWLKPEDEQTIVPMAVDSGWTIFNIQSTGFYRVNYDQKNWKLLLIQLITEPDRIHVLNRAQIVDDAYHLSMANVVPYDYYISLLEYLLMEDHVVPWNTAVNGLSSTLDGLRRYPAEHRKFEEYANGLAEILYDKLAANKMGDESTKIGRSRLLAWTCKLGNSRCRTSALKHFDAWADGHGIPPETEEAAFCEGMKKGDFTVWSKMYKFYTAVRSPSRKKIALRALACAEDVETLFKRLRLLRLDGTGPAGTNNFRTVFENVATTSQGVRALADFLLRELDVILALDDGHRLATFAYSVLASKVAMDDEIRTMNEIRAAARSTRLKSAFDQIHERIESNSKWIERDLKKIIRAIGK</sequence>
<dbReference type="InterPro" id="IPR001930">
    <property type="entry name" value="Peptidase_M1"/>
</dbReference>
<evidence type="ECO:0000256" key="14">
    <source>
        <dbReference type="ARBA" id="ARBA00023288"/>
    </source>
</evidence>
<dbReference type="AlphaFoldDB" id="A0A8B8F574"/>
<evidence type="ECO:0000256" key="4">
    <source>
        <dbReference type="ARBA" id="ARBA00022475"/>
    </source>
</evidence>
<evidence type="ECO:0000259" key="18">
    <source>
        <dbReference type="Pfam" id="PF01433"/>
    </source>
</evidence>
<dbReference type="InterPro" id="IPR034016">
    <property type="entry name" value="M1_APN-typ"/>
</dbReference>
<dbReference type="Pfam" id="PF17900">
    <property type="entry name" value="Peptidase_M1_N"/>
    <property type="match status" value="1"/>
</dbReference>
<evidence type="ECO:0000256" key="8">
    <source>
        <dbReference type="ARBA" id="ARBA00022729"/>
    </source>
</evidence>
<reference evidence="22" key="1">
    <citation type="submission" date="2025-08" db="UniProtKB">
        <authorList>
            <consortium name="RefSeq"/>
        </authorList>
    </citation>
    <scope>IDENTIFICATION</scope>
    <source>
        <tissue evidence="22">Whole body</tissue>
    </source>
</reference>
<dbReference type="InterPro" id="IPR045357">
    <property type="entry name" value="Aminopeptidase_N-like_N"/>
</dbReference>
<dbReference type="Proteomes" id="UP000694846">
    <property type="component" value="Unplaced"/>
</dbReference>
<dbReference type="InterPro" id="IPR050344">
    <property type="entry name" value="Peptidase_M1_aminopeptidases"/>
</dbReference>
<feature type="domain" description="ERAP1-like C-terminal" evidence="19">
    <location>
        <begin position="575"/>
        <end position="891"/>
    </location>
</feature>
<comment type="subcellular location">
    <subcellularLocation>
        <location evidence="1">Cell membrane</location>
        <topology evidence="1">Lipid-anchor</topology>
        <topology evidence="1">GPI-anchor</topology>
    </subcellularLocation>
</comment>
<evidence type="ECO:0000256" key="5">
    <source>
        <dbReference type="ARBA" id="ARBA00022622"/>
    </source>
</evidence>
<evidence type="ECO:0000256" key="2">
    <source>
        <dbReference type="ARBA" id="ARBA00010136"/>
    </source>
</evidence>
<feature type="domain" description="Aminopeptidase N-like N-terminal" evidence="20">
    <location>
        <begin position="45"/>
        <end position="236"/>
    </location>
</feature>
<feature type="domain" description="Peptidase M1 membrane alanine aminopeptidase" evidence="18">
    <location>
        <begin position="268"/>
        <end position="474"/>
    </location>
</feature>
<dbReference type="SUPFAM" id="SSF55486">
    <property type="entry name" value="Metalloproteases ('zincins'), catalytic domain"/>
    <property type="match status" value="1"/>
</dbReference>
<dbReference type="FunFam" id="1.10.390.10:FF:000013">
    <property type="entry name" value="Aminopeptidase N"/>
    <property type="match status" value="1"/>
</dbReference>
<comment type="similarity">
    <text evidence="2 16">Belongs to the peptidase M1 family.</text>
</comment>
<evidence type="ECO:0000256" key="7">
    <source>
        <dbReference type="ARBA" id="ARBA00022723"/>
    </source>
</evidence>
<evidence type="ECO:0000256" key="6">
    <source>
        <dbReference type="ARBA" id="ARBA00022670"/>
    </source>
</evidence>
<keyword evidence="21" id="KW-1185">Reference proteome</keyword>
<proteinExistence type="inferred from homology"/>
<dbReference type="EC" id="3.4.11.-" evidence="16"/>
<dbReference type="Pfam" id="PF01433">
    <property type="entry name" value="Peptidase_M1"/>
    <property type="match status" value="1"/>
</dbReference>
<dbReference type="GO" id="GO:0006508">
    <property type="term" value="P:proteolysis"/>
    <property type="evidence" value="ECO:0007669"/>
    <property type="project" value="UniProtKB-KW"/>
</dbReference>
<evidence type="ECO:0000313" key="21">
    <source>
        <dbReference type="Proteomes" id="UP000694846"/>
    </source>
</evidence>
<evidence type="ECO:0000259" key="20">
    <source>
        <dbReference type="Pfam" id="PF17900"/>
    </source>
</evidence>
<evidence type="ECO:0000256" key="3">
    <source>
        <dbReference type="ARBA" id="ARBA00022438"/>
    </source>
</evidence>
<dbReference type="InterPro" id="IPR024571">
    <property type="entry name" value="ERAP1-like_C_dom"/>
</dbReference>
<dbReference type="InterPro" id="IPR014782">
    <property type="entry name" value="Peptidase_M1_dom"/>
</dbReference>
<keyword evidence="9 16" id="KW-0378">Hydrolase</keyword>
<dbReference type="GO" id="GO:0005737">
    <property type="term" value="C:cytoplasm"/>
    <property type="evidence" value="ECO:0007669"/>
    <property type="project" value="TreeGrafter"/>
</dbReference>
<keyword evidence="11 16" id="KW-0482">Metalloprotease</keyword>
<evidence type="ECO:0000259" key="19">
    <source>
        <dbReference type="Pfam" id="PF11838"/>
    </source>
</evidence>
<evidence type="ECO:0000256" key="11">
    <source>
        <dbReference type="ARBA" id="ARBA00023049"/>
    </source>
</evidence>
<comment type="cofactor">
    <cofactor evidence="15 16">
        <name>Zn(2+)</name>
        <dbReference type="ChEBI" id="CHEBI:29105"/>
    </cofactor>
    <text evidence="15 16">Binds 1 zinc ion per subunit.</text>
</comment>
<dbReference type="Gene3D" id="1.10.390.10">
    <property type="entry name" value="Neutral Protease Domain 2"/>
    <property type="match status" value="1"/>
</dbReference>
<feature type="chain" id="PRO_5034448528" description="Aminopeptidase" evidence="17">
    <location>
        <begin position="25"/>
        <end position="910"/>
    </location>
</feature>
<protein>
    <recommendedName>
        <fullName evidence="16">Aminopeptidase</fullName>
        <ecNumber evidence="16">3.4.11.-</ecNumber>
    </recommendedName>
</protein>
<name>A0A8B8F574_9HEMI</name>
<gene>
    <name evidence="22" type="primary">LOC112679957</name>
</gene>